<dbReference type="PANTHER" id="PTHR34351">
    <property type="entry name" value="SLR1927 PROTEIN-RELATED"/>
    <property type="match status" value="1"/>
</dbReference>
<dbReference type="AlphaFoldDB" id="A0A3M2VI86"/>
<name>A0A3M2VI86_PSESI</name>
<evidence type="ECO:0000313" key="2">
    <source>
        <dbReference type="EMBL" id="RML39000.1"/>
    </source>
</evidence>
<feature type="transmembrane region" description="Helical" evidence="1">
    <location>
        <begin position="81"/>
        <end position="101"/>
    </location>
</feature>
<accession>A0A3M2VI86</accession>
<gene>
    <name evidence="2" type="ORF">ALQ95_02208</name>
</gene>
<evidence type="ECO:0000313" key="3">
    <source>
        <dbReference type="Proteomes" id="UP000280292"/>
    </source>
</evidence>
<sequence length="340" mass="37374">MDCASAVTRPGMAAGRWCNGCCARCRCFDRTAQTALATLPPASRITLDHRRIFIMPTRTGMTFAIVLVLMLLVAINYQNSLAYGLTFLLLSVGVLAILHTYRNISGLILSAGVARSVFVGEPVQLRLRLESAGQAHHALGLGWNATALQPGDVLPRGLTDLELTLPAEKRGWLRAPRLRVESVFPLGVFRAWSWLDLEQSALIYPRPLSGTLPLLKGVQPHAEDDGQATQGAGVDDFQGLRSYQPGDNRSRLHWKAYSRGQGLLVKDFTDLSGHDLCLDFMALGGDIEERLSRLCYWVLELSQRHQPFALRLPGFLSTVDSGDAHREACLCALALYGHRS</sequence>
<comment type="caution">
    <text evidence="2">The sequence shown here is derived from an EMBL/GenBank/DDBJ whole genome shotgun (WGS) entry which is preliminary data.</text>
</comment>
<proteinExistence type="predicted"/>
<dbReference type="PANTHER" id="PTHR34351:SF1">
    <property type="entry name" value="SLR1927 PROTEIN"/>
    <property type="match status" value="1"/>
</dbReference>
<dbReference type="Proteomes" id="UP000280292">
    <property type="component" value="Unassembled WGS sequence"/>
</dbReference>
<organism evidence="2 3">
    <name type="scientific">Pseudomonas syringae pv. ribicola</name>
    <dbReference type="NCBI Taxonomy" id="55398"/>
    <lineage>
        <taxon>Bacteria</taxon>
        <taxon>Pseudomonadati</taxon>
        <taxon>Pseudomonadota</taxon>
        <taxon>Gammaproteobacteria</taxon>
        <taxon>Pseudomonadales</taxon>
        <taxon>Pseudomonadaceae</taxon>
        <taxon>Pseudomonas</taxon>
    </lineage>
</organism>
<feature type="transmembrane region" description="Helical" evidence="1">
    <location>
        <begin position="52"/>
        <end position="75"/>
    </location>
</feature>
<keyword evidence="1" id="KW-0472">Membrane</keyword>
<evidence type="ECO:0000256" key="1">
    <source>
        <dbReference type="SAM" id="Phobius"/>
    </source>
</evidence>
<protein>
    <submittedName>
        <fullName evidence="2">Uncharacterized protein</fullName>
    </submittedName>
</protein>
<dbReference type="EMBL" id="RBNR01000346">
    <property type="protein sequence ID" value="RML39000.1"/>
    <property type="molecule type" value="Genomic_DNA"/>
</dbReference>
<keyword evidence="1" id="KW-1133">Transmembrane helix</keyword>
<reference evidence="2 3" key="1">
    <citation type="submission" date="2018-08" db="EMBL/GenBank/DDBJ databases">
        <title>Recombination of ecologically and evolutionarily significant loci maintains genetic cohesion in the Pseudomonas syringae species complex.</title>
        <authorList>
            <person name="Dillon M."/>
            <person name="Thakur S."/>
            <person name="Almeida R.N.D."/>
            <person name="Weir B.S."/>
            <person name="Guttman D.S."/>
        </authorList>
    </citation>
    <scope>NUCLEOTIDE SEQUENCE [LARGE SCALE GENOMIC DNA]</scope>
    <source>
        <strain evidence="2 3">ICMP 3883</strain>
    </source>
</reference>
<keyword evidence="1" id="KW-0812">Transmembrane</keyword>